<dbReference type="Gene3D" id="3.40.630.30">
    <property type="match status" value="1"/>
</dbReference>
<dbReference type="InterPro" id="IPR016181">
    <property type="entry name" value="Acyl_CoA_acyltransferase"/>
</dbReference>
<dbReference type="InterPro" id="IPR051531">
    <property type="entry name" value="N-acetyltransferase"/>
</dbReference>
<dbReference type="PANTHER" id="PTHR43792">
    <property type="entry name" value="GNAT FAMILY, PUTATIVE (AFU_ORTHOLOGUE AFUA_3G00765)-RELATED-RELATED"/>
    <property type="match status" value="1"/>
</dbReference>
<dbReference type="PANTHER" id="PTHR43792:SF8">
    <property type="entry name" value="[RIBOSOMAL PROTEIN US5]-ALANINE N-ACETYLTRANSFERASE"/>
    <property type="match status" value="1"/>
</dbReference>
<dbReference type="PROSITE" id="PS51186">
    <property type="entry name" value="GNAT"/>
    <property type="match status" value="1"/>
</dbReference>
<comment type="similarity">
    <text evidence="3">Belongs to the acetyltransferase family. RimJ subfamily.</text>
</comment>
<sequence>MSGKPAPCVRLRPLIDADVAVLSSWALDTRFRELAEWSPDWSVAEYRAFWRDLIADPPQDLLRLGVEHEGELCGYVDLHGHGDTRELGFLVGPQDRWGRGLGAAAAAAGLAHGFDVLGLHRVWAEAYDTNAASVRILARIGMVETGSGASGAFDGQPATYRQFALRREHWHPLAASA</sequence>
<evidence type="ECO:0000256" key="2">
    <source>
        <dbReference type="ARBA" id="ARBA00023315"/>
    </source>
</evidence>
<feature type="domain" description="N-acetyltransferase" evidence="4">
    <location>
        <begin position="9"/>
        <end position="166"/>
    </location>
</feature>
<dbReference type="SUPFAM" id="SSF55729">
    <property type="entry name" value="Acyl-CoA N-acyltransferases (Nat)"/>
    <property type="match status" value="1"/>
</dbReference>
<name>A0A1H5L718_9MICO</name>
<evidence type="ECO:0000256" key="3">
    <source>
        <dbReference type="ARBA" id="ARBA00038502"/>
    </source>
</evidence>
<dbReference type="GO" id="GO:0016747">
    <property type="term" value="F:acyltransferase activity, transferring groups other than amino-acyl groups"/>
    <property type="evidence" value="ECO:0007669"/>
    <property type="project" value="InterPro"/>
</dbReference>
<dbReference type="OrthoDB" id="9795206at2"/>
<keyword evidence="1 5" id="KW-0808">Transferase</keyword>
<evidence type="ECO:0000313" key="6">
    <source>
        <dbReference type="Proteomes" id="UP000199220"/>
    </source>
</evidence>
<evidence type="ECO:0000259" key="4">
    <source>
        <dbReference type="PROSITE" id="PS51186"/>
    </source>
</evidence>
<proteinExistence type="inferred from homology"/>
<dbReference type="InterPro" id="IPR000182">
    <property type="entry name" value="GNAT_dom"/>
</dbReference>
<keyword evidence="6" id="KW-1185">Reference proteome</keyword>
<evidence type="ECO:0000256" key="1">
    <source>
        <dbReference type="ARBA" id="ARBA00022679"/>
    </source>
</evidence>
<dbReference type="Pfam" id="PF13302">
    <property type="entry name" value="Acetyltransf_3"/>
    <property type="match status" value="1"/>
</dbReference>
<evidence type="ECO:0000313" key="5">
    <source>
        <dbReference type="EMBL" id="SEE72813.1"/>
    </source>
</evidence>
<accession>A0A1H5L718</accession>
<organism evidence="5 6">
    <name type="scientific">Ruania alba</name>
    <dbReference type="NCBI Taxonomy" id="648782"/>
    <lineage>
        <taxon>Bacteria</taxon>
        <taxon>Bacillati</taxon>
        <taxon>Actinomycetota</taxon>
        <taxon>Actinomycetes</taxon>
        <taxon>Micrococcales</taxon>
        <taxon>Ruaniaceae</taxon>
        <taxon>Ruania</taxon>
    </lineage>
</organism>
<dbReference type="Proteomes" id="UP000199220">
    <property type="component" value="Unassembled WGS sequence"/>
</dbReference>
<protein>
    <submittedName>
        <fullName evidence="5">Protein N-acetyltransferase, RimJ/RimL family</fullName>
    </submittedName>
</protein>
<dbReference type="RefSeq" id="WP_089773576.1">
    <property type="nucleotide sequence ID" value="NZ_FNTX01000002.1"/>
</dbReference>
<keyword evidence="2" id="KW-0012">Acyltransferase</keyword>
<dbReference type="AlphaFoldDB" id="A0A1H5L718"/>
<dbReference type="EMBL" id="FNTX01000002">
    <property type="protein sequence ID" value="SEE72813.1"/>
    <property type="molecule type" value="Genomic_DNA"/>
</dbReference>
<gene>
    <name evidence="5" type="ORF">SAMN04488554_2649</name>
</gene>
<reference evidence="6" key="1">
    <citation type="submission" date="2016-10" db="EMBL/GenBank/DDBJ databases">
        <authorList>
            <person name="Varghese N."/>
            <person name="Submissions S."/>
        </authorList>
    </citation>
    <scope>NUCLEOTIDE SEQUENCE [LARGE SCALE GENOMIC DNA]</scope>
    <source>
        <strain evidence="6">DSM 21368</strain>
    </source>
</reference>
<dbReference type="STRING" id="648782.SAMN04488554_2649"/>